<dbReference type="FunFam" id="3.30.230.10:FF:000009">
    <property type="entry name" value="116 kDa U5 small nuclear ribonucleoprotein component"/>
    <property type="match status" value="1"/>
</dbReference>
<dbReference type="GO" id="GO:0003924">
    <property type="term" value="F:GTPase activity"/>
    <property type="evidence" value="ECO:0007669"/>
    <property type="project" value="InterPro"/>
</dbReference>
<dbReference type="SMART" id="SM00838">
    <property type="entry name" value="EFG_C"/>
    <property type="match status" value="1"/>
</dbReference>
<dbReference type="InterPro" id="IPR031950">
    <property type="entry name" value="EFTUD2_N"/>
</dbReference>
<dbReference type="InterPro" id="IPR027417">
    <property type="entry name" value="P-loop_NTPase"/>
</dbReference>
<evidence type="ECO:0000256" key="2">
    <source>
        <dbReference type="ARBA" id="ARBA00022664"/>
    </source>
</evidence>
<evidence type="ECO:0000256" key="5">
    <source>
        <dbReference type="ARBA" id="ARBA00023187"/>
    </source>
</evidence>
<sequence length="952" mass="107099">MNDEYDEFGNLIEAGSSSESASTSLNEQSDDDMDQNDQQEQAVVLHEDKQYYPDSREVFGANVQVLHKTEDTRNIDEPIVNPKVHNNFNLEESQLPETYYSKKFLIDNLPFSEWSRTIAVVGDFRSGKTSVIDSLVYQTHDLPLFIGKRQDEQLRYTDIHQYERDRGLTINANPIILLLPNSKGKSHLVNFIDTPGHPDFYDQTTCAMELCDGIMLVIDVITGLQPSTYPIIRLAARRNLPVVLVMNKLDRLITELRIPPSDAYEKLKYLVDSVNEIIQSFYTNAPILSPQAGNVVFASAKYHWSFSLNQYASSYPIEVDTEFLSERLWGDISYDPQAKKFVPFNGVLPRTFTRFVLEPVYKLFIAVISETPSRLQTVLESLNIIIPPAQLKLDAKPLLKIVCSEYFGESTGLVDALADSVAPLSKVIKERTERLFQGPAKSKLTESIIHLNSQGPLVVHVTRVCLDNTSIFLALGRVFSGEVTRGMKVRLISEDMTELDLEDTVDYSVEELFLPGSRYKIPLDRAGPGCLVLLGGSFVSTINKSCTIISSDWDDEIFGFKPLEFINEPLVKVSVEPVNLSELPKMIEGLRDLNKTFPSLQTRVEESGEHILLGSGELYMDCVLYSLRKIHARIDIKVSDPATRFAETVLDTSALQCYAISPNGQNKLTMIAEPLEPVIVNDIENHVIDSSWTSKALAKHFQEQYGWDILAARSIWAFGPGTCGPNLLQDDTLEIDGVNKKLLETCREYIQQGFQWATLEGPLVEEPMRNVRFKLTNAEISDNALSRNGGQIIPTSRRVAYISFLMATPALLEPIYSGHINGPEDMELPLRKIINKRRGMIIHKRPIPGTQLYYFNVHIPVIDSFGFEIDVRIATQGQASVLLVFEKWDIVPGDPLDKNSIVGDLEVAEGTDLARDFMLKTRKRKGLSVEPNIAKYLDEEVLEAFKELGITS</sequence>
<dbReference type="Pfam" id="PF03764">
    <property type="entry name" value="EFG_IV"/>
    <property type="match status" value="1"/>
</dbReference>
<dbReference type="GO" id="GO:0030623">
    <property type="term" value="F:U5 snRNA binding"/>
    <property type="evidence" value="ECO:0007669"/>
    <property type="project" value="TreeGrafter"/>
</dbReference>
<dbReference type="GO" id="GO:0000398">
    <property type="term" value="P:mRNA splicing, via spliceosome"/>
    <property type="evidence" value="ECO:0007669"/>
    <property type="project" value="TreeGrafter"/>
</dbReference>
<dbReference type="OrthoDB" id="364892at2759"/>
<comment type="function">
    <text evidence="7">Component of the U5 snRNP complex required for pre-mRNA splicing. Binds GTP.</text>
</comment>
<feature type="region of interest" description="Disordered" evidence="8">
    <location>
        <begin position="1"/>
        <end position="38"/>
    </location>
</feature>
<comment type="subcellular location">
    <subcellularLocation>
        <location evidence="1">Nucleus</location>
    </subcellularLocation>
</comment>
<dbReference type="SUPFAM" id="SSF54980">
    <property type="entry name" value="EF-G C-terminal domain-like"/>
    <property type="match status" value="2"/>
</dbReference>
<evidence type="ECO:0000256" key="6">
    <source>
        <dbReference type="ARBA" id="ARBA00023242"/>
    </source>
</evidence>
<keyword evidence="11" id="KW-1185">Reference proteome</keyword>
<dbReference type="CDD" id="cd01683">
    <property type="entry name" value="EF2_IV_snRNP"/>
    <property type="match status" value="1"/>
</dbReference>
<organism evidence="10 11">
    <name type="scientific">Tortispora caseinolytica NRRL Y-17796</name>
    <dbReference type="NCBI Taxonomy" id="767744"/>
    <lineage>
        <taxon>Eukaryota</taxon>
        <taxon>Fungi</taxon>
        <taxon>Dikarya</taxon>
        <taxon>Ascomycota</taxon>
        <taxon>Saccharomycotina</taxon>
        <taxon>Trigonopsidomycetes</taxon>
        <taxon>Trigonopsidales</taxon>
        <taxon>Trigonopsidaceae</taxon>
        <taxon>Tortispora</taxon>
    </lineage>
</organism>
<dbReference type="Gene3D" id="3.90.1430.10">
    <property type="entry name" value="Yeast translation eEF2 (G' domain)"/>
    <property type="match status" value="1"/>
</dbReference>
<dbReference type="GO" id="GO:0000974">
    <property type="term" value="C:Prp19 complex"/>
    <property type="evidence" value="ECO:0007669"/>
    <property type="project" value="UniProtKB-ARBA"/>
</dbReference>
<dbReference type="InterPro" id="IPR000795">
    <property type="entry name" value="T_Tr_GTP-bd_dom"/>
</dbReference>
<dbReference type="PROSITE" id="PS51722">
    <property type="entry name" value="G_TR_2"/>
    <property type="match status" value="1"/>
</dbReference>
<keyword evidence="2" id="KW-0507">mRNA processing</keyword>
<dbReference type="InterPro" id="IPR005517">
    <property type="entry name" value="Transl_elong_EFG/EF2_IV"/>
</dbReference>
<dbReference type="FunFam" id="3.40.50.300:FF:000646">
    <property type="entry name" value="U5 small nuclear ribonucleoprotein component"/>
    <property type="match status" value="1"/>
</dbReference>
<dbReference type="GO" id="GO:0071007">
    <property type="term" value="C:U2-type catalytic step 2 spliceosome"/>
    <property type="evidence" value="ECO:0007669"/>
    <property type="project" value="TreeGrafter"/>
</dbReference>
<proteinExistence type="predicted"/>
<dbReference type="SMART" id="SM00889">
    <property type="entry name" value="EFG_IV"/>
    <property type="match status" value="1"/>
</dbReference>
<keyword evidence="4" id="KW-0342">GTP-binding</keyword>
<dbReference type="SUPFAM" id="SSF54211">
    <property type="entry name" value="Ribosomal protein S5 domain 2-like"/>
    <property type="match status" value="1"/>
</dbReference>
<dbReference type="InterPro" id="IPR000640">
    <property type="entry name" value="EFG_V-like"/>
</dbReference>
<dbReference type="EMBL" id="KV453841">
    <property type="protein sequence ID" value="ODV92382.1"/>
    <property type="molecule type" value="Genomic_DNA"/>
</dbReference>
<dbReference type="Gene3D" id="3.40.50.300">
    <property type="entry name" value="P-loop containing nucleotide triphosphate hydrolases"/>
    <property type="match status" value="1"/>
</dbReference>
<feature type="compositionally biased region" description="Low complexity" evidence="8">
    <location>
        <begin position="16"/>
        <end position="27"/>
    </location>
</feature>
<dbReference type="InterPro" id="IPR035647">
    <property type="entry name" value="EFG_III/V"/>
</dbReference>
<evidence type="ECO:0000256" key="8">
    <source>
        <dbReference type="SAM" id="MobiDB-lite"/>
    </source>
</evidence>
<dbReference type="SUPFAM" id="SSF52540">
    <property type="entry name" value="P-loop containing nucleoside triphosphate hydrolases"/>
    <property type="match status" value="1"/>
</dbReference>
<dbReference type="GO" id="GO:0005829">
    <property type="term" value="C:cytosol"/>
    <property type="evidence" value="ECO:0007669"/>
    <property type="project" value="TreeGrafter"/>
</dbReference>
<gene>
    <name evidence="10" type="ORF">CANCADRAFT_86108</name>
</gene>
<dbReference type="Pfam" id="PF16004">
    <property type="entry name" value="EFTUD2"/>
    <property type="match status" value="1"/>
</dbReference>
<dbReference type="SUPFAM" id="SSF50447">
    <property type="entry name" value="Translation proteins"/>
    <property type="match status" value="1"/>
</dbReference>
<evidence type="ECO:0000313" key="10">
    <source>
        <dbReference type="EMBL" id="ODV92382.1"/>
    </source>
</evidence>
<dbReference type="InterPro" id="IPR020568">
    <property type="entry name" value="Ribosomal_Su5_D2-typ_SF"/>
</dbReference>
<dbReference type="Pfam" id="PF00679">
    <property type="entry name" value="EFG_C"/>
    <property type="match status" value="1"/>
</dbReference>
<accession>A0A1E4TKW9</accession>
<dbReference type="Gene3D" id="3.30.70.240">
    <property type="match status" value="1"/>
</dbReference>
<name>A0A1E4TKW9_9ASCO</name>
<keyword evidence="3" id="KW-0547">Nucleotide-binding</keyword>
<evidence type="ECO:0000259" key="9">
    <source>
        <dbReference type="PROSITE" id="PS51722"/>
    </source>
</evidence>
<dbReference type="PRINTS" id="PR00315">
    <property type="entry name" value="ELONGATNFCT"/>
</dbReference>
<feature type="domain" description="Tr-type G" evidence="9">
    <location>
        <begin position="113"/>
        <end position="390"/>
    </location>
</feature>
<dbReference type="GO" id="GO:0005525">
    <property type="term" value="F:GTP binding"/>
    <property type="evidence" value="ECO:0007669"/>
    <property type="project" value="UniProtKB-KW"/>
</dbReference>
<dbReference type="Gene3D" id="2.40.30.10">
    <property type="entry name" value="Translation factors"/>
    <property type="match status" value="1"/>
</dbReference>
<dbReference type="Gene3D" id="3.30.230.10">
    <property type="match status" value="1"/>
</dbReference>
<dbReference type="Gene3D" id="3.30.70.870">
    <property type="entry name" value="Elongation Factor G (Translational Gtpase), domain 3"/>
    <property type="match status" value="1"/>
</dbReference>
<dbReference type="GO" id="GO:0046540">
    <property type="term" value="C:U4/U6 x U5 tri-snRNP complex"/>
    <property type="evidence" value="ECO:0007669"/>
    <property type="project" value="TreeGrafter"/>
</dbReference>
<dbReference type="InterPro" id="IPR014721">
    <property type="entry name" value="Ribsml_uS5_D2-typ_fold_subgr"/>
</dbReference>
<dbReference type="PANTHER" id="PTHR42908">
    <property type="entry name" value="TRANSLATION ELONGATION FACTOR-RELATED"/>
    <property type="match status" value="1"/>
</dbReference>
<dbReference type="PANTHER" id="PTHR42908:SF6">
    <property type="entry name" value="116 KDA U5 SMALL NUCLEAR RIBONUCLEOPROTEIN COMPONENT"/>
    <property type="match status" value="1"/>
</dbReference>
<evidence type="ECO:0000313" key="11">
    <source>
        <dbReference type="Proteomes" id="UP000095023"/>
    </source>
</evidence>
<evidence type="ECO:0000256" key="4">
    <source>
        <dbReference type="ARBA" id="ARBA00023134"/>
    </source>
</evidence>
<dbReference type="AlphaFoldDB" id="A0A1E4TKW9"/>
<evidence type="ECO:0000256" key="3">
    <source>
        <dbReference type="ARBA" id="ARBA00022741"/>
    </source>
</evidence>
<evidence type="ECO:0000256" key="7">
    <source>
        <dbReference type="ARBA" id="ARBA00055641"/>
    </source>
</evidence>
<dbReference type="NCBIfam" id="TIGR00231">
    <property type="entry name" value="small_GTP"/>
    <property type="match status" value="1"/>
</dbReference>
<protein>
    <recommendedName>
        <fullName evidence="9">Tr-type G domain-containing protein</fullName>
    </recommendedName>
</protein>
<dbReference type="Pfam" id="PF00009">
    <property type="entry name" value="GTP_EFTU"/>
    <property type="match status" value="1"/>
</dbReference>
<dbReference type="GO" id="GO:0005682">
    <property type="term" value="C:U5 snRNP"/>
    <property type="evidence" value="ECO:0007669"/>
    <property type="project" value="UniProtKB-ARBA"/>
</dbReference>
<dbReference type="InterPro" id="IPR005225">
    <property type="entry name" value="Small_GTP-bd"/>
</dbReference>
<dbReference type="FunFam" id="3.30.70.870:FF:000002">
    <property type="entry name" value="Translation elongation factor 2"/>
    <property type="match status" value="1"/>
</dbReference>
<reference evidence="11" key="1">
    <citation type="submission" date="2016-02" db="EMBL/GenBank/DDBJ databases">
        <title>Comparative genomics of biotechnologically important yeasts.</title>
        <authorList>
            <consortium name="DOE Joint Genome Institute"/>
            <person name="Riley R."/>
            <person name="Haridas S."/>
            <person name="Wolfe K.H."/>
            <person name="Lopes M.R."/>
            <person name="Hittinger C.T."/>
            <person name="Goker M."/>
            <person name="Salamov A."/>
            <person name="Wisecaver J."/>
            <person name="Long T.M."/>
            <person name="Aerts A.L."/>
            <person name="Barry K."/>
            <person name="Choi C."/>
            <person name="Clum A."/>
            <person name="Coughlan A.Y."/>
            <person name="Deshpande S."/>
            <person name="Douglass A.P."/>
            <person name="Hanson S.J."/>
            <person name="Klenk H.-P."/>
            <person name="Labutti K."/>
            <person name="Lapidus A."/>
            <person name="Lindquist E."/>
            <person name="Lipzen A."/>
            <person name="Meier-Kolthoff J.P."/>
            <person name="Ohm R.A."/>
            <person name="Otillar R.P."/>
            <person name="Pangilinan J."/>
            <person name="Peng Y."/>
            <person name="Rokas A."/>
            <person name="Rosa C.A."/>
            <person name="Scheuner C."/>
            <person name="Sibirny A.A."/>
            <person name="Slot J.C."/>
            <person name="Stielow J.B."/>
            <person name="Sun H."/>
            <person name="Kurtzman C.P."/>
            <person name="Blackwell M."/>
            <person name="Jeffries T.W."/>
            <person name="Grigoriev I.V."/>
        </authorList>
    </citation>
    <scope>NUCLEOTIDE SEQUENCE [LARGE SCALE GENOMIC DNA]</scope>
    <source>
        <strain evidence="11">NRRL Y-17796</strain>
    </source>
</reference>
<dbReference type="InterPro" id="IPR009000">
    <property type="entry name" value="Transl_B-barrel_sf"/>
</dbReference>
<evidence type="ECO:0000256" key="1">
    <source>
        <dbReference type="ARBA" id="ARBA00004123"/>
    </source>
</evidence>
<dbReference type="Proteomes" id="UP000095023">
    <property type="component" value="Unassembled WGS sequence"/>
</dbReference>
<keyword evidence="5" id="KW-0508">mRNA splicing</keyword>
<feature type="compositionally biased region" description="Acidic residues" evidence="8">
    <location>
        <begin position="28"/>
        <end position="37"/>
    </location>
</feature>
<keyword evidence="6" id="KW-0539">Nucleus</keyword>